<gene>
    <name evidence="5" type="ORF">BH720_06150</name>
</gene>
<dbReference type="SUPFAM" id="SSF49363">
    <property type="entry name" value="Purple acid phosphatase, N-terminal domain"/>
    <property type="match status" value="1"/>
</dbReference>
<dbReference type="Gene3D" id="2.150.10.10">
    <property type="entry name" value="Serralysin-like metalloprotease, C-terminal"/>
    <property type="match status" value="3"/>
</dbReference>
<proteinExistence type="predicted"/>
<dbReference type="InterPro" id="IPR011049">
    <property type="entry name" value="Serralysin-like_metalloprot_C"/>
</dbReference>
<dbReference type="Gene3D" id="3.60.21.70">
    <property type="entry name" value="PhoD-like phosphatase"/>
    <property type="match status" value="1"/>
</dbReference>
<dbReference type="GO" id="GO:0003993">
    <property type="term" value="F:acid phosphatase activity"/>
    <property type="evidence" value="ECO:0007669"/>
    <property type="project" value="InterPro"/>
</dbReference>
<dbReference type="STRING" id="1781255.BH720_06150"/>
<dbReference type="PROSITE" id="PS00330">
    <property type="entry name" value="HEMOLYSIN_CALCIUM"/>
    <property type="match status" value="2"/>
</dbReference>
<organism evidence="5">
    <name type="scientific">Desertifilum tharense IPPAS B-1220</name>
    <dbReference type="NCBI Taxonomy" id="1781255"/>
    <lineage>
        <taxon>Bacteria</taxon>
        <taxon>Bacillati</taxon>
        <taxon>Cyanobacteriota</taxon>
        <taxon>Cyanophyceae</taxon>
        <taxon>Desertifilales</taxon>
        <taxon>Desertifilaceae</taxon>
        <taxon>Desertifilum</taxon>
    </lineage>
</organism>
<evidence type="ECO:0000313" key="5">
    <source>
        <dbReference type="EMBL" id="OEJ76133.1"/>
    </source>
</evidence>
<dbReference type="GO" id="GO:0005615">
    <property type="term" value="C:extracellular space"/>
    <property type="evidence" value="ECO:0007669"/>
    <property type="project" value="InterPro"/>
</dbReference>
<evidence type="ECO:0000259" key="3">
    <source>
        <dbReference type="Pfam" id="PF09423"/>
    </source>
</evidence>
<comment type="caution">
    <text evidence="5">The sequence shown here is derived from an EMBL/GenBank/DDBJ whole genome shotgun (WGS) entry which is preliminary data.</text>
</comment>
<dbReference type="Pfam" id="PF00353">
    <property type="entry name" value="HemolysinCabind"/>
    <property type="match status" value="3"/>
</dbReference>
<feature type="compositionally biased region" description="Low complexity" evidence="2">
    <location>
        <begin position="78"/>
        <end position="88"/>
    </location>
</feature>
<protein>
    <recommendedName>
        <fullName evidence="6">Phosphodiesterase</fullName>
    </recommendedName>
</protein>
<accession>A0A1E5QP63</accession>
<evidence type="ECO:0000259" key="4">
    <source>
        <dbReference type="Pfam" id="PF16655"/>
    </source>
</evidence>
<feature type="domain" description="Phospholipase D N-terminal" evidence="4">
    <location>
        <begin position="247"/>
        <end position="329"/>
    </location>
</feature>
<dbReference type="InterPro" id="IPR029052">
    <property type="entry name" value="Metallo-depent_PP-like"/>
</dbReference>
<dbReference type="AlphaFoldDB" id="A0A1E5QP63"/>
<dbReference type="SUPFAM" id="SSF56300">
    <property type="entry name" value="Metallo-dependent phosphatases"/>
    <property type="match status" value="1"/>
</dbReference>
<dbReference type="GO" id="GO:0005509">
    <property type="term" value="F:calcium ion binding"/>
    <property type="evidence" value="ECO:0007669"/>
    <property type="project" value="InterPro"/>
</dbReference>
<sequence>MALIFGTPGNDLLAGTPADDEIFGLSGDDTLFGQAGNDTLLGNQGNDFLFGGVGNDLLWGGKGEDRIFGDRGNDTLHGNQGNDSINGNDGDDVIYGGKGNDTLRGGKGNDRLFGDDGDDYLYGDLGSDTLTGGLGRDVFAIATRSGGSSLADADVITDFTLGEDRIFLQDGLRFQNLQITAGANNSAVLRDSASGHFIAILLGVNPTLLSEQNFLGDAPTPSPVVPPVRPPIPTPTPTPPPNTLVNGIASGDTTQTSTVLWTRSLQTGSVTFEYSTDPSFSAIAGTRSATITDPQAPVKAEVTGLTPGTQYYYRVTDAAGDTAIGQFRTPAELGFSRGLRFGVSGDLQGELAPFVSIRNAPDRNLDFFVQMGDMVEMDSESPALPGVTQAKTLAEFRTKQAEIYSERFGLNPWADLRATTSVYATWDDHELTNDFAGGATPATSPQKQDIFRNDPNATAPFVNETQVFLQALQAFQEYFPVEDRSYGNTGDPRTANKQELYRYQTFGSDAAIYVLDVRSFRDRPLPFTPEIAYQPGDPLPQAIETALTNAFDPNRTMLGAAQLNQFQQDLLAAEQNGVTWKFVMSTVPMQNFGIPVIGERWEGYAAERTELLKFIEDNNIRNVVFVTGDFHGSVVNNVTYQEGFGQPQIATGVFDVMIGPVAIQLTVPFLPAPFNQTFAAPFGPATIGFTPPDLLTQQGKSQAKYLALTDRAAKDQYVREVLDYRAATLLGYEPIGLENLPNAQLLQGEYLAVHTYGWSEFEITPGTQQLRVTTYGVAPYTQADLLANSTAITSLQPEIVSQFVVNPV</sequence>
<dbReference type="InterPro" id="IPR001343">
    <property type="entry name" value="Hemolysn_Ca-bd"/>
</dbReference>
<dbReference type="InterPro" id="IPR018946">
    <property type="entry name" value="PhoD-like_MPP"/>
</dbReference>
<evidence type="ECO:0000256" key="2">
    <source>
        <dbReference type="SAM" id="MobiDB-lite"/>
    </source>
</evidence>
<reference evidence="5" key="1">
    <citation type="submission" date="2016-09" db="EMBL/GenBank/DDBJ databases">
        <title>Draft genome of thermotolerant cyanobacterium Desertifilum sp. strain IPPAS B-1220.</title>
        <authorList>
            <person name="Sinetova M.A."/>
            <person name="Bolakhan K."/>
            <person name="Zayadan B.K."/>
            <person name="Mironov K.S."/>
            <person name="Ustinova V."/>
            <person name="Kupriyanova E.V."/>
            <person name="Sidorov R.A."/>
            <person name="Skrypnik A.N."/>
            <person name="Gogoleva N.E."/>
            <person name="Gogolev Y.V."/>
            <person name="Los D.A."/>
        </authorList>
    </citation>
    <scope>NUCLEOTIDE SEQUENCE [LARGE SCALE GENOMIC DNA]</scope>
    <source>
        <strain evidence="5">IPPAS B-1220</strain>
    </source>
</reference>
<dbReference type="InterPro" id="IPR038607">
    <property type="entry name" value="PhoD-like_sf"/>
</dbReference>
<evidence type="ECO:0000256" key="1">
    <source>
        <dbReference type="ARBA" id="ARBA00022729"/>
    </source>
</evidence>
<keyword evidence="1" id="KW-0732">Signal</keyword>
<dbReference type="InterPro" id="IPR052900">
    <property type="entry name" value="Phospholipid_Metab_Enz"/>
</dbReference>
<dbReference type="PRINTS" id="PR00313">
    <property type="entry name" value="CABNDNGRPT"/>
</dbReference>
<dbReference type="SUPFAM" id="SSF51120">
    <property type="entry name" value="beta-Roll"/>
    <property type="match status" value="2"/>
</dbReference>
<dbReference type="OrthoDB" id="292013at2"/>
<dbReference type="InterPro" id="IPR018511">
    <property type="entry name" value="Hemolysin-typ_Ca-bd_CS"/>
</dbReference>
<dbReference type="EMBL" id="MJGC01000041">
    <property type="protein sequence ID" value="OEJ76133.1"/>
    <property type="molecule type" value="Genomic_DNA"/>
</dbReference>
<name>A0A1E5QP63_9CYAN</name>
<dbReference type="Gene3D" id="2.60.40.380">
    <property type="entry name" value="Purple acid phosphatase-like, N-terminal"/>
    <property type="match status" value="1"/>
</dbReference>
<dbReference type="InterPro" id="IPR008963">
    <property type="entry name" value="Purple_acid_Pase-like_N"/>
</dbReference>
<feature type="domain" description="PhoD-like phosphatase metallophosphatase" evidence="3">
    <location>
        <begin position="355"/>
        <end position="661"/>
    </location>
</feature>
<dbReference type="PANTHER" id="PTHR43606">
    <property type="entry name" value="PHOSPHATASE, PUTATIVE (AFU_ORTHOLOGUE AFUA_6G08710)-RELATED"/>
    <property type="match status" value="1"/>
</dbReference>
<dbReference type="Pfam" id="PF16655">
    <property type="entry name" value="PhoD_N"/>
    <property type="match status" value="1"/>
</dbReference>
<evidence type="ECO:0008006" key="6">
    <source>
        <dbReference type="Google" id="ProtNLM"/>
    </source>
</evidence>
<dbReference type="InterPro" id="IPR032093">
    <property type="entry name" value="PhoD_N"/>
</dbReference>
<dbReference type="Pfam" id="PF09423">
    <property type="entry name" value="PhoD"/>
    <property type="match status" value="1"/>
</dbReference>
<dbReference type="RefSeq" id="WP_069966292.1">
    <property type="nucleotide sequence ID" value="NZ_CM124774.1"/>
</dbReference>
<feature type="region of interest" description="Disordered" evidence="2">
    <location>
        <begin position="70"/>
        <end position="91"/>
    </location>
</feature>
<dbReference type="PANTHER" id="PTHR43606:SF2">
    <property type="entry name" value="ALKALINE PHOSPHATASE FAMILY PROTEIN (AFU_ORTHOLOGUE AFUA_5G03860)"/>
    <property type="match status" value="1"/>
</dbReference>